<keyword evidence="8 9" id="KW-0862">Zinc</keyword>
<comment type="similarity">
    <text evidence="1 9">Belongs to the endoribonuclease YbeY family.</text>
</comment>
<dbReference type="PANTHER" id="PTHR46986:SF1">
    <property type="entry name" value="ENDORIBONUCLEASE YBEY, CHLOROPLASTIC"/>
    <property type="match status" value="1"/>
</dbReference>
<dbReference type="InterPro" id="IPR002036">
    <property type="entry name" value="YbeY"/>
</dbReference>
<comment type="subcellular location">
    <subcellularLocation>
        <location evidence="9">Cytoplasm</location>
    </subcellularLocation>
</comment>
<dbReference type="InterPro" id="IPR020549">
    <property type="entry name" value="YbeY_CS"/>
</dbReference>
<feature type="binding site" evidence="9">
    <location>
        <position position="140"/>
    </location>
    <ligand>
        <name>Zn(2+)</name>
        <dbReference type="ChEBI" id="CHEBI:29105"/>
        <note>catalytic</note>
    </ligand>
</feature>
<evidence type="ECO:0000256" key="7">
    <source>
        <dbReference type="ARBA" id="ARBA00022801"/>
    </source>
</evidence>
<organism evidence="10 11">
    <name type="scientific">Mobilisporobacter senegalensis</name>
    <dbReference type="NCBI Taxonomy" id="1329262"/>
    <lineage>
        <taxon>Bacteria</taxon>
        <taxon>Bacillati</taxon>
        <taxon>Bacillota</taxon>
        <taxon>Clostridia</taxon>
        <taxon>Lachnospirales</taxon>
        <taxon>Lachnospiraceae</taxon>
        <taxon>Mobilisporobacter</taxon>
    </lineage>
</organism>
<comment type="function">
    <text evidence="9">Single strand-specific metallo-endoribonuclease involved in late-stage 70S ribosome quality control and in maturation of the 3' terminus of the 16S rRNA.</text>
</comment>
<evidence type="ECO:0000256" key="9">
    <source>
        <dbReference type="HAMAP-Rule" id="MF_00009"/>
    </source>
</evidence>
<comment type="caution">
    <text evidence="10">The sequence shown here is derived from an EMBL/GenBank/DDBJ whole genome shotgun (WGS) entry which is preliminary data.</text>
</comment>
<dbReference type="AlphaFoldDB" id="A0A3N1XRM9"/>
<dbReference type="PROSITE" id="PS01306">
    <property type="entry name" value="UPF0054"/>
    <property type="match status" value="1"/>
</dbReference>
<keyword evidence="4 9" id="KW-0540">Nuclease</keyword>
<keyword evidence="7 9" id="KW-0378">Hydrolase</keyword>
<dbReference type="EC" id="3.1.-.-" evidence="9"/>
<sequence length="164" mass="19157">MTFNYEYETDIELDCDYREIMTKVINESIDYESCPYEVEVNCILTNNDEIKVINQEYRGIDHPTDVLSFPMIEYNMPSDFNGLEDSNDNFNPDTGELLLGDIIISVEKVMEQAALYGHSVERELAFLTAHSMLHLFGYDHMVDEERLIMEKKQEEILSFLGFTR</sequence>
<keyword evidence="6 9" id="KW-0255">Endonuclease</keyword>
<dbReference type="GO" id="GO:0006364">
    <property type="term" value="P:rRNA processing"/>
    <property type="evidence" value="ECO:0007669"/>
    <property type="project" value="UniProtKB-UniRule"/>
</dbReference>
<dbReference type="Pfam" id="PF02130">
    <property type="entry name" value="YbeY"/>
    <property type="match status" value="1"/>
</dbReference>
<dbReference type="GO" id="GO:0008270">
    <property type="term" value="F:zinc ion binding"/>
    <property type="evidence" value="ECO:0007669"/>
    <property type="project" value="UniProtKB-UniRule"/>
</dbReference>
<accession>A0A3N1XRM9</accession>
<proteinExistence type="inferred from homology"/>
<feature type="binding site" evidence="9">
    <location>
        <position position="130"/>
    </location>
    <ligand>
        <name>Zn(2+)</name>
        <dbReference type="ChEBI" id="CHEBI:29105"/>
        <note>catalytic</note>
    </ligand>
</feature>
<reference evidence="10 11" key="1">
    <citation type="submission" date="2018-11" db="EMBL/GenBank/DDBJ databases">
        <title>Genomic Encyclopedia of Type Strains, Phase IV (KMG-IV): sequencing the most valuable type-strain genomes for metagenomic binning, comparative biology and taxonomic classification.</title>
        <authorList>
            <person name="Goeker M."/>
        </authorList>
    </citation>
    <scope>NUCLEOTIDE SEQUENCE [LARGE SCALE GENOMIC DNA]</scope>
    <source>
        <strain evidence="10 11">DSM 26537</strain>
    </source>
</reference>
<dbReference type="GO" id="GO:0004222">
    <property type="term" value="F:metalloendopeptidase activity"/>
    <property type="evidence" value="ECO:0007669"/>
    <property type="project" value="InterPro"/>
</dbReference>
<name>A0A3N1XRM9_9FIRM</name>
<dbReference type="GO" id="GO:0005737">
    <property type="term" value="C:cytoplasm"/>
    <property type="evidence" value="ECO:0007669"/>
    <property type="project" value="UniProtKB-SubCell"/>
</dbReference>
<evidence type="ECO:0000256" key="6">
    <source>
        <dbReference type="ARBA" id="ARBA00022759"/>
    </source>
</evidence>
<protein>
    <recommendedName>
        <fullName evidence="9">Endoribonuclease YbeY</fullName>
        <ecNumber evidence="9">3.1.-.-</ecNumber>
    </recommendedName>
</protein>
<evidence type="ECO:0000256" key="1">
    <source>
        <dbReference type="ARBA" id="ARBA00010875"/>
    </source>
</evidence>
<dbReference type="Gene3D" id="3.40.390.30">
    <property type="entry name" value="Metalloproteases ('zincins'), catalytic domain"/>
    <property type="match status" value="1"/>
</dbReference>
<evidence type="ECO:0000313" key="11">
    <source>
        <dbReference type="Proteomes" id="UP000273083"/>
    </source>
</evidence>
<evidence type="ECO:0000256" key="2">
    <source>
        <dbReference type="ARBA" id="ARBA00022517"/>
    </source>
</evidence>
<feature type="binding site" evidence="9">
    <location>
        <position position="134"/>
    </location>
    <ligand>
        <name>Zn(2+)</name>
        <dbReference type="ChEBI" id="CHEBI:29105"/>
        <note>catalytic</note>
    </ligand>
</feature>
<dbReference type="NCBIfam" id="TIGR00043">
    <property type="entry name" value="rRNA maturation RNase YbeY"/>
    <property type="match status" value="1"/>
</dbReference>
<dbReference type="GO" id="GO:0004521">
    <property type="term" value="F:RNA endonuclease activity"/>
    <property type="evidence" value="ECO:0007669"/>
    <property type="project" value="UniProtKB-UniRule"/>
</dbReference>
<keyword evidence="3 9" id="KW-0698">rRNA processing</keyword>
<dbReference type="PANTHER" id="PTHR46986">
    <property type="entry name" value="ENDORIBONUCLEASE YBEY, CHLOROPLASTIC"/>
    <property type="match status" value="1"/>
</dbReference>
<keyword evidence="2 9" id="KW-0690">Ribosome biogenesis</keyword>
<dbReference type="SUPFAM" id="SSF55486">
    <property type="entry name" value="Metalloproteases ('zincins'), catalytic domain"/>
    <property type="match status" value="1"/>
</dbReference>
<evidence type="ECO:0000256" key="8">
    <source>
        <dbReference type="ARBA" id="ARBA00022833"/>
    </source>
</evidence>
<evidence type="ECO:0000256" key="5">
    <source>
        <dbReference type="ARBA" id="ARBA00022723"/>
    </source>
</evidence>
<evidence type="ECO:0000313" key="10">
    <source>
        <dbReference type="EMBL" id="ROR29323.1"/>
    </source>
</evidence>
<gene>
    <name evidence="9" type="primary">ybeY</name>
    <name evidence="10" type="ORF">EDD66_103259</name>
</gene>
<evidence type="ECO:0000256" key="4">
    <source>
        <dbReference type="ARBA" id="ARBA00022722"/>
    </source>
</evidence>
<dbReference type="Proteomes" id="UP000273083">
    <property type="component" value="Unassembled WGS sequence"/>
</dbReference>
<comment type="cofactor">
    <cofactor evidence="9">
        <name>Zn(2+)</name>
        <dbReference type="ChEBI" id="CHEBI:29105"/>
    </cofactor>
    <text evidence="9">Binds 1 zinc ion.</text>
</comment>
<dbReference type="InterPro" id="IPR023091">
    <property type="entry name" value="MetalPrtase_cat_dom_sf_prd"/>
</dbReference>
<keyword evidence="9" id="KW-0963">Cytoplasm</keyword>
<evidence type="ECO:0000256" key="3">
    <source>
        <dbReference type="ARBA" id="ARBA00022552"/>
    </source>
</evidence>
<dbReference type="OrthoDB" id="9807740at2"/>
<keyword evidence="11" id="KW-1185">Reference proteome</keyword>
<dbReference type="EMBL" id="RJVG01000003">
    <property type="protein sequence ID" value="ROR29323.1"/>
    <property type="molecule type" value="Genomic_DNA"/>
</dbReference>
<dbReference type="HAMAP" id="MF_00009">
    <property type="entry name" value="Endoribonucl_YbeY"/>
    <property type="match status" value="1"/>
</dbReference>
<dbReference type="RefSeq" id="WP_123608765.1">
    <property type="nucleotide sequence ID" value="NZ_RJVG01000003.1"/>
</dbReference>
<keyword evidence="5 9" id="KW-0479">Metal-binding</keyword>